<dbReference type="Proteomes" id="UP000321157">
    <property type="component" value="Unassembled WGS sequence"/>
</dbReference>
<evidence type="ECO:0000313" key="3">
    <source>
        <dbReference type="Proteomes" id="UP000321157"/>
    </source>
</evidence>
<sequence>MAKQKRERKPAPSGAQANDQGVSLRDRIDKDALEKLKEASRTMREAEEKRKAEEREKRIAEQKVKEKNKSFEELLAESNLDWKKFK</sequence>
<dbReference type="RefSeq" id="WP_146811275.1">
    <property type="nucleotide sequence ID" value="NZ_BJXX01000149.1"/>
</dbReference>
<evidence type="ECO:0000256" key="1">
    <source>
        <dbReference type="SAM" id="MobiDB-lite"/>
    </source>
</evidence>
<feature type="region of interest" description="Disordered" evidence="1">
    <location>
        <begin position="1"/>
        <end position="66"/>
    </location>
</feature>
<reference evidence="2 3" key="1">
    <citation type="submission" date="2019-07" db="EMBL/GenBank/DDBJ databases">
        <title>Whole genome shotgun sequence of Aneurinibacillus danicus NBRC 102444.</title>
        <authorList>
            <person name="Hosoyama A."/>
            <person name="Uohara A."/>
            <person name="Ohji S."/>
            <person name="Ichikawa N."/>
        </authorList>
    </citation>
    <scope>NUCLEOTIDE SEQUENCE [LARGE SCALE GENOMIC DNA]</scope>
    <source>
        <strain evidence="2 3">NBRC 102444</strain>
    </source>
</reference>
<feature type="compositionally biased region" description="Basic and acidic residues" evidence="1">
    <location>
        <begin position="24"/>
        <end position="66"/>
    </location>
</feature>
<dbReference type="OrthoDB" id="2973258at2"/>
<organism evidence="2 3">
    <name type="scientific">Aneurinibacillus danicus</name>
    <dbReference type="NCBI Taxonomy" id="267746"/>
    <lineage>
        <taxon>Bacteria</taxon>
        <taxon>Bacillati</taxon>
        <taxon>Bacillota</taxon>
        <taxon>Bacilli</taxon>
        <taxon>Bacillales</taxon>
        <taxon>Paenibacillaceae</taxon>
        <taxon>Aneurinibacillus group</taxon>
        <taxon>Aneurinibacillus</taxon>
    </lineage>
</organism>
<keyword evidence="3" id="KW-1185">Reference proteome</keyword>
<dbReference type="GO" id="GO:0016740">
    <property type="term" value="F:transferase activity"/>
    <property type="evidence" value="ECO:0007669"/>
    <property type="project" value="UniProtKB-KW"/>
</dbReference>
<dbReference type="EMBL" id="BJXX01000149">
    <property type="protein sequence ID" value="GEN35760.1"/>
    <property type="molecule type" value="Genomic_DNA"/>
</dbReference>
<gene>
    <name evidence="2" type="ORF">ADA01nite_32200</name>
</gene>
<dbReference type="Pfam" id="PF13025">
    <property type="entry name" value="DUF3886"/>
    <property type="match status" value="1"/>
</dbReference>
<dbReference type="AlphaFoldDB" id="A0A511VA10"/>
<keyword evidence="2" id="KW-0808">Transferase</keyword>
<comment type="caution">
    <text evidence="2">The sequence shown here is derived from an EMBL/GenBank/DDBJ whole genome shotgun (WGS) entry which is preliminary data.</text>
</comment>
<evidence type="ECO:0000313" key="2">
    <source>
        <dbReference type="EMBL" id="GEN35760.1"/>
    </source>
</evidence>
<proteinExistence type="predicted"/>
<name>A0A511VA10_9BACL</name>
<accession>A0A511VA10</accession>
<protein>
    <submittedName>
        <fullName evidence="2">Sulfurtransferase</fullName>
    </submittedName>
</protein>
<dbReference type="InterPro" id="IPR024980">
    <property type="entry name" value="DUF3886"/>
</dbReference>